<dbReference type="SMART" id="SM00861">
    <property type="entry name" value="Transket_pyr"/>
    <property type="match status" value="1"/>
</dbReference>
<evidence type="ECO:0000259" key="1">
    <source>
        <dbReference type="SMART" id="SM00861"/>
    </source>
</evidence>
<keyword evidence="3" id="KW-1185">Reference proteome</keyword>
<protein>
    <submittedName>
        <fullName evidence="2">Apulose-4-phosphate transketolase subunit B</fullName>
    </submittedName>
</protein>
<proteinExistence type="predicted"/>
<dbReference type="Gene3D" id="3.40.50.970">
    <property type="match status" value="1"/>
</dbReference>
<dbReference type="InterPro" id="IPR029061">
    <property type="entry name" value="THDP-binding"/>
</dbReference>
<dbReference type="EMBL" id="BPQG01000082">
    <property type="protein sequence ID" value="GJD46617.1"/>
    <property type="molecule type" value="Genomic_DNA"/>
</dbReference>
<dbReference type="CDD" id="cd07033">
    <property type="entry name" value="TPP_PYR_DXS_TK_like"/>
    <property type="match status" value="1"/>
</dbReference>
<dbReference type="SUPFAM" id="SSF52922">
    <property type="entry name" value="TK C-terminal domain-like"/>
    <property type="match status" value="1"/>
</dbReference>
<evidence type="ECO:0000313" key="3">
    <source>
        <dbReference type="Proteomes" id="UP001055117"/>
    </source>
</evidence>
<organism evidence="2 3">
    <name type="scientific">Methylobacterium cerastii</name>
    <dbReference type="NCBI Taxonomy" id="932741"/>
    <lineage>
        <taxon>Bacteria</taxon>
        <taxon>Pseudomonadati</taxon>
        <taxon>Pseudomonadota</taxon>
        <taxon>Alphaproteobacteria</taxon>
        <taxon>Hyphomicrobiales</taxon>
        <taxon>Methylobacteriaceae</taxon>
        <taxon>Methylobacterium</taxon>
    </lineage>
</organism>
<dbReference type="Gene3D" id="3.40.50.920">
    <property type="match status" value="1"/>
</dbReference>
<sequence>MRRQLCDALVERAARPDLVFLTGDLGFGALEPLRDVLDRRFINAGIAEQNMVGVAAGMASEGMEPWTYTIAPFCYARAFEQIRNDVCLHALPVRLLANGGGYGYGVMGATHHALEDYGVLSTLPNLHLFIPAFDEDVAATIAAAGALPGPAYIRLGRGELPAGTIAPAYAPWRRLRAGTGPVVVVVGPMAGPTLSALEDDAAEIWAVCELPLRVSPPPEAFVAALRKSRRLCVVEEHVAQGSLGQSLAAWCLETGVGLDGFRMLNAQGYPSGTYGSQAFHRQESGLDAPGIRAAVQAMGAA</sequence>
<evidence type="ECO:0000313" key="2">
    <source>
        <dbReference type="EMBL" id="GJD46617.1"/>
    </source>
</evidence>
<dbReference type="InterPro" id="IPR009014">
    <property type="entry name" value="Transketo_C/PFOR_II"/>
</dbReference>
<comment type="caution">
    <text evidence="2">The sequence shown here is derived from an EMBL/GenBank/DDBJ whole genome shotgun (WGS) entry which is preliminary data.</text>
</comment>
<dbReference type="InterPro" id="IPR005475">
    <property type="entry name" value="Transketolase-like_Pyr-bd"/>
</dbReference>
<reference evidence="2 3" key="1">
    <citation type="journal article" date="2021" name="Front. Microbiol.">
        <title>Comprehensive Comparative Genomics and Phenotyping of Methylobacterium Species.</title>
        <authorList>
            <person name="Alessa O."/>
            <person name="Ogura Y."/>
            <person name="Fujitani Y."/>
            <person name="Takami H."/>
            <person name="Hayashi T."/>
            <person name="Sahin N."/>
            <person name="Tani A."/>
        </authorList>
    </citation>
    <scope>NUCLEOTIDE SEQUENCE [LARGE SCALE GENOMIC DNA]</scope>
    <source>
        <strain evidence="2 3">DSM 23679</strain>
    </source>
</reference>
<dbReference type="InterPro" id="IPR051157">
    <property type="entry name" value="PDH/Transketolase"/>
</dbReference>
<accession>A0ABQ4QMX8</accession>
<dbReference type="PANTHER" id="PTHR43825:SF5">
    <property type="entry name" value="HYPOTHETICAL TRANSKETOLASE FAMILY PROTEIN"/>
    <property type="match status" value="1"/>
</dbReference>
<dbReference type="SUPFAM" id="SSF52518">
    <property type="entry name" value="Thiamin diphosphate-binding fold (THDP-binding)"/>
    <property type="match status" value="1"/>
</dbReference>
<gene>
    <name evidence="2" type="primary">aptB</name>
    <name evidence="2" type="ORF">AFCDBAGC_4500</name>
</gene>
<dbReference type="RefSeq" id="WP_147813363.1">
    <property type="nucleotide sequence ID" value="NZ_BPQG01000082.1"/>
</dbReference>
<dbReference type="Pfam" id="PF02779">
    <property type="entry name" value="Transket_pyr"/>
    <property type="match status" value="1"/>
</dbReference>
<dbReference type="PANTHER" id="PTHR43825">
    <property type="entry name" value="PYRUVATE DEHYDROGENASE E1 COMPONENT"/>
    <property type="match status" value="1"/>
</dbReference>
<dbReference type="Proteomes" id="UP001055117">
    <property type="component" value="Unassembled WGS sequence"/>
</dbReference>
<feature type="domain" description="Transketolase-like pyrimidine-binding" evidence="1">
    <location>
        <begin position="1"/>
        <end position="162"/>
    </location>
</feature>
<name>A0ABQ4QMX8_9HYPH</name>